<keyword evidence="2" id="KW-0378">Hydrolase</keyword>
<reference evidence="5 6" key="1">
    <citation type="submission" date="2021-02" db="EMBL/GenBank/DDBJ databases">
        <title>De Novo genome assembly of isolated myxobacteria.</title>
        <authorList>
            <person name="Stevens D.C."/>
        </authorList>
    </citation>
    <scope>NUCLEOTIDE SEQUENCE [LARGE SCALE GENOMIC DNA]</scope>
    <source>
        <strain evidence="6">SCPEA02</strain>
    </source>
</reference>
<dbReference type="SUPFAM" id="SSF63829">
    <property type="entry name" value="Calcium-dependent phosphotriesterase"/>
    <property type="match status" value="1"/>
</dbReference>
<dbReference type="PANTHER" id="PTHR11799">
    <property type="entry name" value="PARAOXONASE"/>
    <property type="match status" value="1"/>
</dbReference>
<dbReference type="Pfam" id="PF01731">
    <property type="entry name" value="Arylesterase"/>
    <property type="match status" value="1"/>
</dbReference>
<name>A0ABX7P689_9BACT</name>
<sequence>MKKFLIGLGVVVLVLAGFVVKTLADAGQFKSLSPHFAGRCTPVSGMPGAEDITFHPTLGYAYISSDDRRATMAGHPVQGGIFRYDPASSAPPVLLTGAFSQPFHPHGIGLFVAPDGTQTLYVVNHAAPGDNRIERFEVGADGMLVHRKTVKDPALVSPNDVVPVDAERFYVTNDHHYPPGVMQVVEDYLQLAIGNVLYFDGKGFREVVNGTAYANGINHSADGRTVYLAQVLEKSLTVYTRDVDSGALTQRLKLPLGTGPDNIEVDARGDLWIGCHPKLLDFVAHAKDLSGATRAPAQVLRVKASGDKLEAEEVFLDDGRQISAVATAAVSGKWMLLGPVFDKDMLRCELP</sequence>
<dbReference type="InterPro" id="IPR051288">
    <property type="entry name" value="Serum_paraoxonase/arylesterase"/>
</dbReference>
<keyword evidence="4" id="KW-0325">Glycoprotein</keyword>
<evidence type="ECO:0000256" key="3">
    <source>
        <dbReference type="ARBA" id="ARBA00023157"/>
    </source>
</evidence>
<dbReference type="Proteomes" id="UP000662747">
    <property type="component" value="Chromosome"/>
</dbReference>
<dbReference type="InterPro" id="IPR002640">
    <property type="entry name" value="Arylesterase"/>
</dbReference>
<dbReference type="PANTHER" id="PTHR11799:SF12">
    <property type="entry name" value="PARAOXONASE-RELATED"/>
    <property type="match status" value="1"/>
</dbReference>
<keyword evidence="6" id="KW-1185">Reference proteome</keyword>
<evidence type="ECO:0000256" key="4">
    <source>
        <dbReference type="ARBA" id="ARBA00023180"/>
    </source>
</evidence>
<dbReference type="EMBL" id="CP071090">
    <property type="protein sequence ID" value="QSQ25984.1"/>
    <property type="molecule type" value="Genomic_DNA"/>
</dbReference>
<accession>A0ABX7P689</accession>
<keyword evidence="3" id="KW-1015">Disulfide bond</keyword>
<evidence type="ECO:0000256" key="2">
    <source>
        <dbReference type="ARBA" id="ARBA00022801"/>
    </source>
</evidence>
<protein>
    <submittedName>
        <fullName evidence="5">SMP-30/gluconolactonase/LRE family protein</fullName>
    </submittedName>
</protein>
<comment type="similarity">
    <text evidence="1">Belongs to the paraoxonase family.</text>
</comment>
<evidence type="ECO:0000256" key="1">
    <source>
        <dbReference type="ARBA" id="ARBA00008595"/>
    </source>
</evidence>
<gene>
    <name evidence="5" type="ORF">JY651_14105</name>
</gene>
<evidence type="ECO:0000313" key="5">
    <source>
        <dbReference type="EMBL" id="QSQ25984.1"/>
    </source>
</evidence>
<dbReference type="PRINTS" id="PR01785">
    <property type="entry name" value="PARAOXONASE"/>
</dbReference>
<dbReference type="RefSeq" id="WP_206727534.1">
    <property type="nucleotide sequence ID" value="NZ_CP071090.1"/>
</dbReference>
<dbReference type="InterPro" id="IPR011042">
    <property type="entry name" value="6-blade_b-propeller_TolB-like"/>
</dbReference>
<dbReference type="Gene3D" id="2.120.10.30">
    <property type="entry name" value="TolB, C-terminal domain"/>
    <property type="match status" value="1"/>
</dbReference>
<evidence type="ECO:0000313" key="6">
    <source>
        <dbReference type="Proteomes" id="UP000662747"/>
    </source>
</evidence>
<organism evidence="5 6">
    <name type="scientific">Pyxidicoccus parkwayensis</name>
    <dbReference type="NCBI Taxonomy" id="2813578"/>
    <lineage>
        <taxon>Bacteria</taxon>
        <taxon>Pseudomonadati</taxon>
        <taxon>Myxococcota</taxon>
        <taxon>Myxococcia</taxon>
        <taxon>Myxococcales</taxon>
        <taxon>Cystobacterineae</taxon>
        <taxon>Myxococcaceae</taxon>
        <taxon>Pyxidicoccus</taxon>
    </lineage>
</organism>
<proteinExistence type="inferred from homology"/>